<dbReference type="OrthoDB" id="10489534at2759"/>
<evidence type="ECO:0000313" key="2">
    <source>
        <dbReference type="EMBL" id="EFX66009.1"/>
    </source>
</evidence>
<accession>E9HQH8</accession>
<reference evidence="2 3" key="1">
    <citation type="journal article" date="2011" name="Science">
        <title>The ecoresponsive genome of Daphnia pulex.</title>
        <authorList>
            <person name="Colbourne J.K."/>
            <person name="Pfrender M.E."/>
            <person name="Gilbert D."/>
            <person name="Thomas W.K."/>
            <person name="Tucker A."/>
            <person name="Oakley T.H."/>
            <person name="Tokishita S."/>
            <person name="Aerts A."/>
            <person name="Arnold G.J."/>
            <person name="Basu M.K."/>
            <person name="Bauer D.J."/>
            <person name="Caceres C.E."/>
            <person name="Carmel L."/>
            <person name="Casola C."/>
            <person name="Choi J.H."/>
            <person name="Detter J.C."/>
            <person name="Dong Q."/>
            <person name="Dusheyko S."/>
            <person name="Eads B.D."/>
            <person name="Frohlich T."/>
            <person name="Geiler-Samerotte K.A."/>
            <person name="Gerlach D."/>
            <person name="Hatcher P."/>
            <person name="Jogdeo S."/>
            <person name="Krijgsveld J."/>
            <person name="Kriventseva E.V."/>
            <person name="Kultz D."/>
            <person name="Laforsch C."/>
            <person name="Lindquist E."/>
            <person name="Lopez J."/>
            <person name="Manak J.R."/>
            <person name="Muller J."/>
            <person name="Pangilinan J."/>
            <person name="Patwardhan R.P."/>
            <person name="Pitluck S."/>
            <person name="Pritham E.J."/>
            <person name="Rechtsteiner A."/>
            <person name="Rho M."/>
            <person name="Rogozin I.B."/>
            <person name="Sakarya O."/>
            <person name="Salamov A."/>
            <person name="Schaack S."/>
            <person name="Shapiro H."/>
            <person name="Shiga Y."/>
            <person name="Skalitzky C."/>
            <person name="Smith Z."/>
            <person name="Souvorov A."/>
            <person name="Sung W."/>
            <person name="Tang Z."/>
            <person name="Tsuchiya D."/>
            <person name="Tu H."/>
            <person name="Vos H."/>
            <person name="Wang M."/>
            <person name="Wolf Y.I."/>
            <person name="Yamagata H."/>
            <person name="Yamada T."/>
            <person name="Ye Y."/>
            <person name="Shaw J.R."/>
            <person name="Andrews J."/>
            <person name="Crease T.J."/>
            <person name="Tang H."/>
            <person name="Lucas S.M."/>
            <person name="Robertson H.M."/>
            <person name="Bork P."/>
            <person name="Koonin E.V."/>
            <person name="Zdobnov E.M."/>
            <person name="Grigoriev I.V."/>
            <person name="Lynch M."/>
            <person name="Boore J.L."/>
        </authorList>
    </citation>
    <scope>NUCLEOTIDE SEQUENCE [LARGE SCALE GENOMIC DNA]</scope>
</reference>
<dbReference type="InParanoid" id="E9HQH8"/>
<dbReference type="Proteomes" id="UP000000305">
    <property type="component" value="Unassembled WGS sequence"/>
</dbReference>
<organism evidence="2 3">
    <name type="scientific">Daphnia pulex</name>
    <name type="common">Water flea</name>
    <dbReference type="NCBI Taxonomy" id="6669"/>
    <lineage>
        <taxon>Eukaryota</taxon>
        <taxon>Metazoa</taxon>
        <taxon>Ecdysozoa</taxon>
        <taxon>Arthropoda</taxon>
        <taxon>Crustacea</taxon>
        <taxon>Branchiopoda</taxon>
        <taxon>Diplostraca</taxon>
        <taxon>Cladocera</taxon>
        <taxon>Anomopoda</taxon>
        <taxon>Daphniidae</taxon>
        <taxon>Daphnia</taxon>
    </lineage>
</organism>
<name>E9HQH8_DAPPU</name>
<sequence>MAATAAQENINILRERASADDLLERANHSHLEYYQATTLALRRLFQPQEHQRATPQTPTSANDMLRSDTDDSNLHGILARLRADIIHPPSTDGNDDTVVPGLWTTNQHLPQGTRLSDKLNVSQKAI</sequence>
<evidence type="ECO:0000313" key="3">
    <source>
        <dbReference type="Proteomes" id="UP000000305"/>
    </source>
</evidence>
<dbReference type="EMBL" id="GL732720">
    <property type="protein sequence ID" value="EFX66009.1"/>
    <property type="molecule type" value="Genomic_DNA"/>
</dbReference>
<proteinExistence type="predicted"/>
<dbReference type="AlphaFoldDB" id="E9HQH8"/>
<evidence type="ECO:0000256" key="1">
    <source>
        <dbReference type="SAM" id="MobiDB-lite"/>
    </source>
</evidence>
<feature type="region of interest" description="Disordered" evidence="1">
    <location>
        <begin position="86"/>
        <end position="109"/>
    </location>
</feature>
<dbReference type="KEGG" id="dpx:DAPPUDRAFT_332635"/>
<gene>
    <name evidence="2" type="ORF">DAPPUDRAFT_332635</name>
</gene>
<keyword evidence="3" id="KW-1185">Reference proteome</keyword>
<dbReference type="HOGENOM" id="CLU_1983788_0_0_1"/>
<feature type="region of interest" description="Disordered" evidence="1">
    <location>
        <begin position="47"/>
        <end position="71"/>
    </location>
</feature>
<feature type="compositionally biased region" description="Polar residues" evidence="1">
    <location>
        <begin position="53"/>
        <end position="62"/>
    </location>
</feature>
<protein>
    <submittedName>
        <fullName evidence="2">Uncharacterized protein</fullName>
    </submittedName>
</protein>